<dbReference type="KEGG" id="tpol:Mal48_21550"/>
<sequence>MKDLSFSTLQELLHAKSGPLTRELLRTPSEFGLGQLPSSQLPDATTNMVCGYCSTGCGLKIHLKDGDAINLSPSGEYPVNRGMACPKGWEALTVLDAPDRATTPLLRGSNGKLQPVDWHRAMEEFVTRMKSVQSQHGPESAAFISTGQMATEEMAYLGALTKFEMGMLHGDGNTRQCMATAVVAYKQAFGFDAPPYTYADFEESDVLVFIGSNLCLAHPILWERVMRNPHDPEIIVIDPRQTETAMNATQHLQVAPKSDLSLLYGIAKILIDNDWIDHEYIDEHTSDFESFKDFVQQFEIDHVAAETGIAVEQIHRFAKTIHSGKRVSFWWTMGVNQSHQGVRTAQAIINLALMTGNIGKPGTGANSITGQCNAMGSRLFSNTTGLLGGHDFTNPEDRTKVADILKINESNIPNENSWAYHEIMEGILKGKIKALWIACTNTAHSWINQNQARDILSRLDFLVVQDIYHSTETAQLADLVLPAAGWAEKEGTFINSERRIGRVKKVRHAPGQALSDFNIFRLITKYWTKDKTSNCGDLFDRWASPEEVFHSLKEISRGTPCDITGIDNYEMLDEAGGIQWPCSEQCDDDNTAGKQLPATERRLFTDGNYYHADQRAKFIFEAPRPLSEPTSDSYPFTLLTGRGSASQWHTQTRTSKSAVLRKLYPNDPFVEISPTDARRLGIQENDLVEVVSQRGSMTAMAFLTHSVSLQQVFIPMHYEETNKLTDSVFDPYSKQPAYKACAVSVRPSQRTS</sequence>
<evidence type="ECO:0000256" key="2">
    <source>
        <dbReference type="ARBA" id="ARBA00001966"/>
    </source>
</evidence>
<dbReference type="Gene3D" id="3.40.50.740">
    <property type="match status" value="1"/>
</dbReference>
<dbReference type="SUPFAM" id="SSF53706">
    <property type="entry name" value="Formate dehydrogenase/DMSO reductase, domains 1-3"/>
    <property type="match status" value="1"/>
</dbReference>
<protein>
    <submittedName>
        <fullName evidence="12">Nitrate reductase</fullName>
        <ecNumber evidence="12">1.7.99.4</ecNumber>
    </submittedName>
</protein>
<dbReference type="CDD" id="cd02754">
    <property type="entry name" value="MopB_Nitrate-R-NapA-like"/>
    <property type="match status" value="1"/>
</dbReference>
<keyword evidence="5" id="KW-0500">Molybdenum</keyword>
<dbReference type="EC" id="1.7.99.4" evidence="12"/>
<dbReference type="SMART" id="SM00926">
    <property type="entry name" value="Molybdop_Fe4S4"/>
    <property type="match status" value="1"/>
</dbReference>
<dbReference type="Pfam" id="PF01568">
    <property type="entry name" value="Molydop_binding"/>
    <property type="match status" value="1"/>
</dbReference>
<evidence type="ECO:0000256" key="5">
    <source>
        <dbReference type="ARBA" id="ARBA00022505"/>
    </source>
</evidence>
<evidence type="ECO:0000256" key="3">
    <source>
        <dbReference type="ARBA" id="ARBA00008747"/>
    </source>
</evidence>
<dbReference type="InterPro" id="IPR006657">
    <property type="entry name" value="MoPterin_dinucl-bd_dom"/>
</dbReference>
<dbReference type="SUPFAM" id="SSF50692">
    <property type="entry name" value="ADC-like"/>
    <property type="match status" value="1"/>
</dbReference>
<dbReference type="Gene3D" id="2.20.25.90">
    <property type="entry name" value="ADC-like domains"/>
    <property type="match status" value="1"/>
</dbReference>
<dbReference type="PANTHER" id="PTHR43105:SF10">
    <property type="entry name" value="NADH-QUINONE OXIDOREDUCTASE SUBUNIT G"/>
    <property type="match status" value="1"/>
</dbReference>
<dbReference type="GO" id="GO:0051539">
    <property type="term" value="F:4 iron, 4 sulfur cluster binding"/>
    <property type="evidence" value="ECO:0007669"/>
    <property type="project" value="UniProtKB-KW"/>
</dbReference>
<dbReference type="InterPro" id="IPR006655">
    <property type="entry name" value="Mopterin_OxRdtase_prok_CS"/>
</dbReference>
<dbReference type="PIRSF" id="PIRSF000144">
    <property type="entry name" value="CbbBc"/>
    <property type="match status" value="1"/>
</dbReference>
<dbReference type="Gene3D" id="2.40.40.20">
    <property type="match status" value="1"/>
</dbReference>
<dbReference type="RefSeq" id="WP_145198531.1">
    <property type="nucleotide sequence ID" value="NZ_CP036267.1"/>
</dbReference>
<organism evidence="12 13">
    <name type="scientific">Thalassoglobus polymorphus</name>
    <dbReference type="NCBI Taxonomy" id="2527994"/>
    <lineage>
        <taxon>Bacteria</taxon>
        <taxon>Pseudomonadati</taxon>
        <taxon>Planctomycetota</taxon>
        <taxon>Planctomycetia</taxon>
        <taxon>Planctomycetales</taxon>
        <taxon>Planctomycetaceae</taxon>
        <taxon>Thalassoglobus</taxon>
    </lineage>
</organism>
<dbReference type="GO" id="GO:0042128">
    <property type="term" value="P:nitrate assimilation"/>
    <property type="evidence" value="ECO:0007669"/>
    <property type="project" value="UniProtKB-KW"/>
</dbReference>
<dbReference type="InterPro" id="IPR006656">
    <property type="entry name" value="Mopterin_OxRdtase"/>
</dbReference>
<reference evidence="12 13" key="1">
    <citation type="submission" date="2019-02" db="EMBL/GenBank/DDBJ databases">
        <title>Deep-cultivation of Planctomycetes and their phenomic and genomic characterization uncovers novel biology.</title>
        <authorList>
            <person name="Wiegand S."/>
            <person name="Jogler M."/>
            <person name="Boedeker C."/>
            <person name="Pinto D."/>
            <person name="Vollmers J."/>
            <person name="Rivas-Marin E."/>
            <person name="Kohn T."/>
            <person name="Peeters S.H."/>
            <person name="Heuer A."/>
            <person name="Rast P."/>
            <person name="Oberbeckmann S."/>
            <person name="Bunk B."/>
            <person name="Jeske O."/>
            <person name="Meyerdierks A."/>
            <person name="Storesund J.E."/>
            <person name="Kallscheuer N."/>
            <person name="Luecker S."/>
            <person name="Lage O.M."/>
            <person name="Pohl T."/>
            <person name="Merkel B.J."/>
            <person name="Hornburger P."/>
            <person name="Mueller R.-W."/>
            <person name="Bruemmer F."/>
            <person name="Labrenz M."/>
            <person name="Spormann A.M."/>
            <person name="Op den Camp H."/>
            <person name="Overmann J."/>
            <person name="Amann R."/>
            <person name="Jetten M.S.M."/>
            <person name="Mascher T."/>
            <person name="Medema M.H."/>
            <person name="Devos D.P."/>
            <person name="Kaster A.-K."/>
            <person name="Ovreas L."/>
            <person name="Rohde M."/>
            <person name="Galperin M.Y."/>
            <person name="Jogler C."/>
        </authorList>
    </citation>
    <scope>NUCLEOTIDE SEQUENCE [LARGE SCALE GENOMIC DNA]</scope>
    <source>
        <strain evidence="12 13">Mal48</strain>
    </source>
</reference>
<dbReference type="Gene3D" id="3.40.228.10">
    <property type="entry name" value="Dimethylsulfoxide Reductase, domain 2"/>
    <property type="match status" value="1"/>
</dbReference>
<gene>
    <name evidence="12" type="primary">narB</name>
    <name evidence="12" type="ORF">Mal48_21550</name>
</gene>
<comment type="similarity">
    <text evidence="3">Belongs to the prokaryotic molybdopterin-containing oxidoreductase family. NasA/NapA/NarB subfamily.</text>
</comment>
<evidence type="ECO:0000313" key="13">
    <source>
        <dbReference type="Proteomes" id="UP000315724"/>
    </source>
</evidence>
<dbReference type="InterPro" id="IPR041957">
    <property type="entry name" value="CT_Nitrate-R-NapA-like"/>
</dbReference>
<comment type="cofactor">
    <cofactor evidence="2">
        <name>[4Fe-4S] cluster</name>
        <dbReference type="ChEBI" id="CHEBI:49883"/>
    </cofactor>
</comment>
<dbReference type="GO" id="GO:0016491">
    <property type="term" value="F:oxidoreductase activity"/>
    <property type="evidence" value="ECO:0007669"/>
    <property type="project" value="UniProtKB-KW"/>
</dbReference>
<dbReference type="PANTHER" id="PTHR43105">
    <property type="entry name" value="RESPIRATORY NITRATE REDUCTASE"/>
    <property type="match status" value="1"/>
</dbReference>
<dbReference type="GO" id="GO:0016020">
    <property type="term" value="C:membrane"/>
    <property type="evidence" value="ECO:0007669"/>
    <property type="project" value="TreeGrafter"/>
</dbReference>
<keyword evidence="9" id="KW-0411">Iron-sulfur</keyword>
<dbReference type="InterPro" id="IPR006963">
    <property type="entry name" value="Mopterin_OxRdtase_4Fe-4S_dom"/>
</dbReference>
<keyword evidence="10" id="KW-0534">Nitrate assimilation</keyword>
<name>A0A517QMX0_9PLAN</name>
<evidence type="ECO:0000259" key="11">
    <source>
        <dbReference type="PROSITE" id="PS51669"/>
    </source>
</evidence>
<evidence type="ECO:0000256" key="10">
    <source>
        <dbReference type="ARBA" id="ARBA00023063"/>
    </source>
</evidence>
<proteinExistence type="inferred from homology"/>
<comment type="cofactor">
    <cofactor evidence="1">
        <name>Mo-bis(molybdopterin guanine dinucleotide)</name>
        <dbReference type="ChEBI" id="CHEBI:60539"/>
    </cofactor>
</comment>
<dbReference type="OrthoDB" id="9805142at2"/>
<keyword evidence="4" id="KW-0004">4Fe-4S</keyword>
<dbReference type="GO" id="GO:0045333">
    <property type="term" value="P:cellular respiration"/>
    <property type="evidence" value="ECO:0007669"/>
    <property type="project" value="UniProtKB-ARBA"/>
</dbReference>
<dbReference type="AlphaFoldDB" id="A0A517QMX0"/>
<dbReference type="InterPro" id="IPR009010">
    <property type="entry name" value="Asp_de-COase-like_dom_sf"/>
</dbReference>
<evidence type="ECO:0000256" key="9">
    <source>
        <dbReference type="ARBA" id="ARBA00023014"/>
    </source>
</evidence>
<dbReference type="GO" id="GO:0043546">
    <property type="term" value="F:molybdopterin cofactor binding"/>
    <property type="evidence" value="ECO:0007669"/>
    <property type="project" value="InterPro"/>
</dbReference>
<dbReference type="Pfam" id="PF00384">
    <property type="entry name" value="Molybdopterin"/>
    <property type="match status" value="1"/>
</dbReference>
<dbReference type="CDD" id="cd02791">
    <property type="entry name" value="MopB_CT_Nitrate-R-NapA-like"/>
    <property type="match status" value="1"/>
</dbReference>
<evidence type="ECO:0000256" key="1">
    <source>
        <dbReference type="ARBA" id="ARBA00001942"/>
    </source>
</evidence>
<dbReference type="EMBL" id="CP036267">
    <property type="protein sequence ID" value="QDT32907.1"/>
    <property type="molecule type" value="Genomic_DNA"/>
</dbReference>
<dbReference type="Pfam" id="PF04879">
    <property type="entry name" value="Molybdop_Fe4S4"/>
    <property type="match status" value="1"/>
</dbReference>
<feature type="domain" description="4Fe-4S Mo/W bis-MGD-type" evidence="11">
    <location>
        <begin position="43"/>
        <end position="99"/>
    </location>
</feature>
<dbReference type="PROSITE" id="PS00932">
    <property type="entry name" value="MOLYBDOPTERIN_PROK_3"/>
    <property type="match status" value="1"/>
</dbReference>
<accession>A0A517QMX0</accession>
<keyword evidence="8" id="KW-0408">Iron</keyword>
<evidence type="ECO:0000256" key="6">
    <source>
        <dbReference type="ARBA" id="ARBA00022723"/>
    </source>
</evidence>
<keyword evidence="6" id="KW-0479">Metal-binding</keyword>
<evidence type="ECO:0000256" key="8">
    <source>
        <dbReference type="ARBA" id="ARBA00023004"/>
    </source>
</evidence>
<keyword evidence="7 12" id="KW-0560">Oxidoreductase</keyword>
<evidence type="ECO:0000256" key="4">
    <source>
        <dbReference type="ARBA" id="ARBA00022485"/>
    </source>
</evidence>
<dbReference type="Proteomes" id="UP000315724">
    <property type="component" value="Chromosome"/>
</dbReference>
<dbReference type="GO" id="GO:0046872">
    <property type="term" value="F:metal ion binding"/>
    <property type="evidence" value="ECO:0007669"/>
    <property type="project" value="UniProtKB-KW"/>
</dbReference>
<keyword evidence="13" id="KW-1185">Reference proteome</keyword>
<dbReference type="PROSITE" id="PS51669">
    <property type="entry name" value="4FE4S_MOW_BIS_MGD"/>
    <property type="match status" value="1"/>
</dbReference>
<evidence type="ECO:0000256" key="7">
    <source>
        <dbReference type="ARBA" id="ARBA00023002"/>
    </source>
</evidence>
<dbReference type="InterPro" id="IPR050123">
    <property type="entry name" value="Prok_molybdopt-oxidoreductase"/>
</dbReference>
<evidence type="ECO:0000313" key="12">
    <source>
        <dbReference type="EMBL" id="QDT32907.1"/>
    </source>
</evidence>